<reference evidence="3 4" key="1">
    <citation type="journal article" date="2013" name="Curr. Biol.">
        <title>The Genome of the Foraminiferan Reticulomyxa filosa.</title>
        <authorList>
            <person name="Glockner G."/>
            <person name="Hulsmann N."/>
            <person name="Schleicher M."/>
            <person name="Noegel A.A."/>
            <person name="Eichinger L."/>
            <person name="Gallinger C."/>
            <person name="Pawlowski J."/>
            <person name="Sierra R."/>
            <person name="Euteneuer U."/>
            <person name="Pillet L."/>
            <person name="Moustafa A."/>
            <person name="Platzer M."/>
            <person name="Groth M."/>
            <person name="Szafranski K."/>
            <person name="Schliwa M."/>
        </authorList>
    </citation>
    <scope>NUCLEOTIDE SEQUENCE [LARGE SCALE GENOMIC DNA]</scope>
</reference>
<dbReference type="EMBL" id="ASPP01012243">
    <property type="protein sequence ID" value="ETO20808.1"/>
    <property type="molecule type" value="Genomic_DNA"/>
</dbReference>
<comment type="caution">
    <text evidence="3">The sequence shown here is derived from an EMBL/GenBank/DDBJ whole genome shotgun (WGS) entry which is preliminary data.</text>
</comment>
<proteinExistence type="predicted"/>
<keyword evidence="4" id="KW-1185">Reference proteome</keyword>
<keyword evidence="1" id="KW-0175">Coiled coil</keyword>
<evidence type="ECO:0000313" key="3">
    <source>
        <dbReference type="EMBL" id="ETO20808.1"/>
    </source>
</evidence>
<feature type="region of interest" description="Disordered" evidence="2">
    <location>
        <begin position="1"/>
        <end position="26"/>
    </location>
</feature>
<feature type="compositionally biased region" description="Basic residues" evidence="2">
    <location>
        <begin position="1"/>
        <end position="22"/>
    </location>
</feature>
<evidence type="ECO:0000313" key="4">
    <source>
        <dbReference type="Proteomes" id="UP000023152"/>
    </source>
</evidence>
<feature type="non-terminal residue" evidence="3">
    <location>
        <position position="1"/>
    </location>
</feature>
<protein>
    <submittedName>
        <fullName evidence="3">Uncharacterized protein</fullName>
    </submittedName>
</protein>
<organism evidence="3 4">
    <name type="scientific">Reticulomyxa filosa</name>
    <dbReference type="NCBI Taxonomy" id="46433"/>
    <lineage>
        <taxon>Eukaryota</taxon>
        <taxon>Sar</taxon>
        <taxon>Rhizaria</taxon>
        <taxon>Retaria</taxon>
        <taxon>Foraminifera</taxon>
        <taxon>Monothalamids</taxon>
        <taxon>Reticulomyxidae</taxon>
        <taxon>Reticulomyxa</taxon>
    </lineage>
</organism>
<evidence type="ECO:0000256" key="2">
    <source>
        <dbReference type="SAM" id="MobiDB-lite"/>
    </source>
</evidence>
<evidence type="ECO:0000256" key="1">
    <source>
        <dbReference type="SAM" id="Coils"/>
    </source>
</evidence>
<gene>
    <name evidence="3" type="ORF">RFI_16409</name>
</gene>
<dbReference type="AlphaFoldDB" id="X6N4G4"/>
<accession>X6N4G4</accession>
<dbReference type="Proteomes" id="UP000023152">
    <property type="component" value="Unassembled WGS sequence"/>
</dbReference>
<name>X6N4G4_RETFI</name>
<sequence length="186" mass="21915">GEKKKKKKKKKKFNQNKTKQNKIKASPRGIFEEIKVKAHEYLKSYKKMLDDCSSMYEIMYRNTYEKTMNEIRARFEQLQNAAQVQMADSKQESPQSKARLVVGMLDNYHQILAFESLKPNPNASSANVNPKQKDQVLQFSQMRQFLYDFIDQHLHSIVEQKQQSTIQRYNNVITQFEKKSQVVATN</sequence>
<feature type="coiled-coil region" evidence="1">
    <location>
        <begin position="61"/>
        <end position="88"/>
    </location>
</feature>